<comment type="caution">
    <text evidence="2">The sequence shown here is derived from an EMBL/GenBank/DDBJ whole genome shotgun (WGS) entry which is preliminary data.</text>
</comment>
<evidence type="ECO:0000256" key="1">
    <source>
        <dbReference type="SAM" id="MobiDB-lite"/>
    </source>
</evidence>
<feature type="compositionally biased region" description="Low complexity" evidence="1">
    <location>
        <begin position="16"/>
        <end position="25"/>
    </location>
</feature>
<accession>A0A8H6RPY8</accession>
<dbReference type="OrthoDB" id="1028014at2759"/>
<protein>
    <recommendedName>
        <fullName evidence="4">BTB domain transcription factor</fullName>
    </recommendedName>
</protein>
<feature type="compositionally biased region" description="Acidic residues" evidence="1">
    <location>
        <begin position="62"/>
        <end position="74"/>
    </location>
</feature>
<dbReference type="AlphaFoldDB" id="A0A8H6RPY8"/>
<name>A0A8H6RPY8_9PEZI</name>
<evidence type="ECO:0000313" key="3">
    <source>
        <dbReference type="Proteomes" id="UP000660729"/>
    </source>
</evidence>
<feature type="compositionally biased region" description="Polar residues" evidence="1">
    <location>
        <begin position="1"/>
        <end position="15"/>
    </location>
</feature>
<organism evidence="2 3">
    <name type="scientific">Pseudocercospora fuligena</name>
    <dbReference type="NCBI Taxonomy" id="685502"/>
    <lineage>
        <taxon>Eukaryota</taxon>
        <taxon>Fungi</taxon>
        <taxon>Dikarya</taxon>
        <taxon>Ascomycota</taxon>
        <taxon>Pezizomycotina</taxon>
        <taxon>Dothideomycetes</taxon>
        <taxon>Dothideomycetidae</taxon>
        <taxon>Mycosphaerellales</taxon>
        <taxon>Mycosphaerellaceae</taxon>
        <taxon>Pseudocercospora</taxon>
    </lineage>
</organism>
<evidence type="ECO:0000313" key="2">
    <source>
        <dbReference type="EMBL" id="KAF7195062.1"/>
    </source>
</evidence>
<gene>
    <name evidence="2" type="ORF">HII31_03530</name>
</gene>
<reference evidence="2" key="1">
    <citation type="submission" date="2020-04" db="EMBL/GenBank/DDBJ databases">
        <title>Draft genome resource of the tomato pathogen Pseudocercospora fuligena.</title>
        <authorList>
            <person name="Zaccaron A."/>
        </authorList>
    </citation>
    <scope>NUCLEOTIDE SEQUENCE</scope>
    <source>
        <strain evidence="2">PF001</strain>
    </source>
</reference>
<dbReference type="Proteomes" id="UP000660729">
    <property type="component" value="Unassembled WGS sequence"/>
</dbReference>
<feature type="region of interest" description="Disordered" evidence="1">
    <location>
        <begin position="1"/>
        <end position="164"/>
    </location>
</feature>
<feature type="compositionally biased region" description="Basic and acidic residues" evidence="1">
    <location>
        <begin position="46"/>
        <end position="61"/>
    </location>
</feature>
<dbReference type="PANTHER" id="PTHR34776">
    <property type="entry name" value="F17F16.3 PROTEIN"/>
    <property type="match status" value="1"/>
</dbReference>
<dbReference type="PANTHER" id="PTHR34776:SF1">
    <property type="entry name" value="F17F16.3 PROTEIN"/>
    <property type="match status" value="1"/>
</dbReference>
<keyword evidence="3" id="KW-1185">Reference proteome</keyword>
<sequence>MAGTRSSARQAEKNQSSPPSSASKSGTKRKADEQSSPSSASKRGRPAKDQKTLEETIKNDEKEDVDEGFDEEMKDEMLQKEEASTEESKTAEAKASDDSKAETNGAADEGDKAESNGDKGALDKVKADANEEGKTSKSKEEETNGETAKGEAVEEDKKREEAQPSNVLEKGVIYFFTRGRVGVDDPDSVQDLQRSFFVLRPLPPGGKLTDGAVQDVGNNRLIALPKKVFPRNGKDRFMAFTEKAKVSMDTLKEEFFQGSSYSTQTTGTRHTPEVTPVGEGVYAITSTGGGQGTTHLAYMLTIPSVIGEVQRDLGLAEKGSFALSLKNPESSAPVNALPNAAEYSKEIIDEFRGRGWMPAVPKHLDYVNSSFLMIGEGDFENSSNLDPAPKDEKDENKETPQEELEKLEGEDEHRVDNLKGDDTIFADLGVSSKDYPKVLTTW</sequence>
<proteinExistence type="predicted"/>
<feature type="compositionally biased region" description="Basic and acidic residues" evidence="1">
    <location>
        <begin position="75"/>
        <end position="101"/>
    </location>
</feature>
<dbReference type="EMBL" id="JABCIY010000043">
    <property type="protein sequence ID" value="KAF7195062.1"/>
    <property type="molecule type" value="Genomic_DNA"/>
</dbReference>
<evidence type="ECO:0008006" key="4">
    <source>
        <dbReference type="Google" id="ProtNLM"/>
    </source>
</evidence>
<feature type="compositionally biased region" description="Basic and acidic residues" evidence="1">
    <location>
        <begin position="109"/>
        <end position="162"/>
    </location>
</feature>
<feature type="compositionally biased region" description="Basic and acidic residues" evidence="1">
    <location>
        <begin position="388"/>
        <end position="418"/>
    </location>
</feature>
<feature type="region of interest" description="Disordered" evidence="1">
    <location>
        <begin position="378"/>
        <end position="418"/>
    </location>
</feature>